<evidence type="ECO:0000256" key="8">
    <source>
        <dbReference type="ARBA" id="ARBA00023125"/>
    </source>
</evidence>
<evidence type="ECO:0000259" key="14">
    <source>
        <dbReference type="PROSITE" id="PS51192"/>
    </source>
</evidence>
<dbReference type="InterPro" id="IPR000953">
    <property type="entry name" value="Chromo/chromo_shadow_dom"/>
</dbReference>
<dbReference type="Pfam" id="PF23588">
    <property type="entry name" value="HTH_CHD1_Hrp3"/>
    <property type="match status" value="1"/>
</dbReference>
<keyword evidence="6" id="KW-0067">ATP-binding</keyword>
<dbReference type="PROSITE" id="PS50013">
    <property type="entry name" value="CHROMO_2"/>
    <property type="match status" value="2"/>
</dbReference>
<dbReference type="CDD" id="cd18659">
    <property type="entry name" value="CD2_tandem"/>
    <property type="match status" value="1"/>
</dbReference>
<evidence type="ECO:0000256" key="4">
    <source>
        <dbReference type="ARBA" id="ARBA00022741"/>
    </source>
</evidence>
<dbReference type="Gene3D" id="3.40.50.10810">
    <property type="entry name" value="Tandem AAA-ATPase domain"/>
    <property type="match status" value="1"/>
</dbReference>
<feature type="compositionally biased region" description="Basic residues" evidence="11">
    <location>
        <begin position="1741"/>
        <end position="1754"/>
    </location>
</feature>
<dbReference type="InterPro" id="IPR014001">
    <property type="entry name" value="Helicase_ATP-bd"/>
</dbReference>
<dbReference type="InterPro" id="IPR025260">
    <property type="entry name" value="CHD1-like_C"/>
</dbReference>
<dbReference type="PANTHER" id="PTHR45623">
    <property type="entry name" value="CHROMODOMAIN-HELICASE-DNA-BINDING PROTEIN 3-RELATED-RELATED"/>
    <property type="match status" value="1"/>
</dbReference>
<dbReference type="PANTHER" id="PTHR45623:SF14">
    <property type="entry name" value="CHROMODOMAIN-HELICASE-DNA-BINDING PROTEIN 1"/>
    <property type="match status" value="1"/>
</dbReference>
<dbReference type="SMART" id="SM00298">
    <property type="entry name" value="CHROMO"/>
    <property type="match status" value="2"/>
</dbReference>
<keyword evidence="12" id="KW-0472">Membrane</keyword>
<dbReference type="InterPro" id="IPR000330">
    <property type="entry name" value="SNF2_N"/>
</dbReference>
<feature type="transmembrane region" description="Helical" evidence="12">
    <location>
        <begin position="112"/>
        <end position="133"/>
    </location>
</feature>
<gene>
    <name evidence="16" type="ORF">HPULCUR_007948</name>
</gene>
<feature type="transmembrane region" description="Helical" evidence="12">
    <location>
        <begin position="220"/>
        <end position="239"/>
    </location>
</feature>
<dbReference type="SUPFAM" id="SSF52540">
    <property type="entry name" value="P-loop containing nucleoside triphosphate hydrolases"/>
    <property type="match status" value="2"/>
</dbReference>
<dbReference type="InterPro" id="IPR023779">
    <property type="entry name" value="Chromodomain_CS"/>
</dbReference>
<dbReference type="SMART" id="SM00490">
    <property type="entry name" value="HELICc"/>
    <property type="match status" value="1"/>
</dbReference>
<evidence type="ECO:0000256" key="9">
    <source>
        <dbReference type="ARBA" id="ARBA00023163"/>
    </source>
</evidence>
<dbReference type="PROSITE" id="PS51194">
    <property type="entry name" value="HELICASE_CTER"/>
    <property type="match status" value="1"/>
</dbReference>
<dbReference type="EMBL" id="BAABUJ010000023">
    <property type="protein sequence ID" value="GAA5802483.1"/>
    <property type="molecule type" value="Genomic_DNA"/>
</dbReference>
<dbReference type="CDD" id="cd18793">
    <property type="entry name" value="SF2_C_SNF"/>
    <property type="match status" value="1"/>
</dbReference>
<feature type="region of interest" description="Disordered" evidence="11">
    <location>
        <begin position="1904"/>
        <end position="2012"/>
    </location>
</feature>
<feature type="region of interest" description="Disordered" evidence="11">
    <location>
        <begin position="1723"/>
        <end position="1805"/>
    </location>
</feature>
<evidence type="ECO:0000256" key="7">
    <source>
        <dbReference type="ARBA" id="ARBA00023015"/>
    </source>
</evidence>
<dbReference type="Pfam" id="PF00385">
    <property type="entry name" value="Chromo"/>
    <property type="match status" value="2"/>
</dbReference>
<evidence type="ECO:0008006" key="18">
    <source>
        <dbReference type="Google" id="ProtNLM"/>
    </source>
</evidence>
<evidence type="ECO:0000313" key="16">
    <source>
        <dbReference type="EMBL" id="GAA5802483.1"/>
    </source>
</evidence>
<keyword evidence="4" id="KW-0547">Nucleotide-binding</keyword>
<feature type="compositionally biased region" description="Low complexity" evidence="11">
    <location>
        <begin position="1904"/>
        <end position="1917"/>
    </location>
</feature>
<dbReference type="InterPro" id="IPR027417">
    <property type="entry name" value="P-loop_NTPase"/>
</dbReference>
<feature type="compositionally biased region" description="Basic and acidic residues" evidence="11">
    <location>
        <begin position="1784"/>
        <end position="1805"/>
    </location>
</feature>
<feature type="transmembrane region" description="Helical" evidence="12">
    <location>
        <begin position="153"/>
        <end position="171"/>
    </location>
</feature>
<organism evidence="16 17">
    <name type="scientific">Helicostylum pulchrum</name>
    <dbReference type="NCBI Taxonomy" id="562976"/>
    <lineage>
        <taxon>Eukaryota</taxon>
        <taxon>Fungi</taxon>
        <taxon>Fungi incertae sedis</taxon>
        <taxon>Mucoromycota</taxon>
        <taxon>Mucoromycotina</taxon>
        <taxon>Mucoromycetes</taxon>
        <taxon>Mucorales</taxon>
        <taxon>Mucorineae</taxon>
        <taxon>Mucoraceae</taxon>
        <taxon>Helicostylum</taxon>
    </lineage>
</organism>
<dbReference type="PROSITE" id="PS00598">
    <property type="entry name" value="CHROMO_1"/>
    <property type="match status" value="1"/>
</dbReference>
<keyword evidence="8" id="KW-0238">DNA-binding</keyword>
<dbReference type="Pfam" id="PF06423">
    <property type="entry name" value="GWT1"/>
    <property type="match status" value="1"/>
</dbReference>
<dbReference type="InterPro" id="IPR023780">
    <property type="entry name" value="Chromo_domain"/>
</dbReference>
<reference evidence="16 17" key="1">
    <citation type="submission" date="2024-04" db="EMBL/GenBank/DDBJ databases">
        <title>genome sequences of Mucor flavus KT1a and Helicostylum pulchrum KT1b strains isolation_sourced from the surface of a dry-aged beef.</title>
        <authorList>
            <person name="Toyotome T."/>
            <person name="Hosono M."/>
            <person name="Torimaru M."/>
            <person name="Fukuda K."/>
            <person name="Mikami N."/>
        </authorList>
    </citation>
    <scope>NUCLEOTIDE SEQUENCE [LARGE SCALE GENOMIC DNA]</scope>
    <source>
        <strain evidence="16 17">KT1b</strain>
    </source>
</reference>
<comment type="similarity">
    <text evidence="2">Belongs to the SNF2/RAD54 helicase family.</text>
</comment>
<dbReference type="Gene3D" id="6.10.140.1440">
    <property type="match status" value="1"/>
</dbReference>
<feature type="compositionally biased region" description="Basic and acidic residues" evidence="11">
    <location>
        <begin position="1955"/>
        <end position="1968"/>
    </location>
</feature>
<dbReference type="Gene3D" id="2.40.50.40">
    <property type="match status" value="2"/>
</dbReference>
<feature type="compositionally biased region" description="Basic and acidic residues" evidence="11">
    <location>
        <begin position="1452"/>
        <end position="1470"/>
    </location>
</feature>
<evidence type="ECO:0000256" key="3">
    <source>
        <dbReference type="ARBA" id="ARBA00022737"/>
    </source>
</evidence>
<protein>
    <recommendedName>
        <fullName evidence="18">GPI-anchored wall transfer protein 1</fullName>
    </recommendedName>
</protein>
<evidence type="ECO:0000256" key="1">
    <source>
        <dbReference type="ARBA" id="ARBA00004123"/>
    </source>
</evidence>
<evidence type="ECO:0000256" key="12">
    <source>
        <dbReference type="SAM" id="Phobius"/>
    </source>
</evidence>
<evidence type="ECO:0000256" key="6">
    <source>
        <dbReference type="ARBA" id="ARBA00022840"/>
    </source>
</evidence>
<feature type="domain" description="Helicase ATP-binding" evidence="14">
    <location>
        <begin position="873"/>
        <end position="1043"/>
    </location>
</feature>
<dbReference type="InterPro" id="IPR049730">
    <property type="entry name" value="SNF2/RAD54-like_C"/>
</dbReference>
<feature type="compositionally biased region" description="Low complexity" evidence="11">
    <location>
        <begin position="1924"/>
        <end position="1935"/>
    </location>
</feature>
<keyword evidence="10" id="KW-0539">Nucleus</keyword>
<feature type="transmembrane region" description="Helical" evidence="12">
    <location>
        <begin position="246"/>
        <end position="268"/>
    </location>
</feature>
<dbReference type="Pfam" id="PF13907">
    <property type="entry name" value="CHD1-like_C"/>
    <property type="match status" value="1"/>
</dbReference>
<feature type="domain" description="Chromo" evidence="13">
    <location>
        <begin position="675"/>
        <end position="746"/>
    </location>
</feature>
<evidence type="ECO:0000259" key="15">
    <source>
        <dbReference type="PROSITE" id="PS51194"/>
    </source>
</evidence>
<comment type="subcellular location">
    <subcellularLocation>
        <location evidence="1">Nucleus</location>
    </subcellularLocation>
</comment>
<feature type="transmembrane region" description="Helical" evidence="12">
    <location>
        <begin position="62"/>
        <end position="91"/>
    </location>
</feature>
<feature type="region of interest" description="Disordered" evidence="11">
    <location>
        <begin position="544"/>
        <end position="673"/>
    </location>
</feature>
<evidence type="ECO:0000256" key="2">
    <source>
        <dbReference type="ARBA" id="ARBA00007025"/>
    </source>
</evidence>
<dbReference type="Gene3D" id="1.10.10.60">
    <property type="entry name" value="Homeodomain-like"/>
    <property type="match status" value="1"/>
</dbReference>
<sequence>MEISEEEYKLAKEAHVTDCTGGSVYEVSIVCASLVSSHMLWTSLVQKQYIAIDSFSSQFCIYVVPILACLTIAAEYAIWITIGMATFAFYLSSSRPKTTRQTQQTQSNYKSFLTVYRAGTMISTCIAILAVDFQFFPRRFAKVETFGTSLMDVGVGSFVFSAGVVASRAYLETNNTNEKFLKSMIKSVRSAFPILVLGFARFFLTKGVNYQEHNSEYGLHWNFFITLGFLPPFVTLIGFCRKIVPFSVLGLMVITIYQVVLCQGLQDWILNTPRIDLVSANKEGICSFFGYLGIFLIGLECGICIFQKDISKSKLSRAIGIQEESDIKQLGIHLVIYSIIMWILFVVWVESYPGYYVSRRMANLPYTFWVIAFNLSLISLLVLAESRNGIEGRGPVMLDAININGLFTFLLANILTGCINLSYRTLYANDFTASIINLFYMLIVTAVPWMMWRRSMTSSHSNAIFTDDESEDFSDNEQRQRSISYSDQHQTTDDENILLSAQSSPSPFAFSADDLSSNEQNLPEDEDMQEENYLDPDLYCLRRSNRQKDKSSQTSGENSEEATFTTDEEFNESGSDDDYGNSPQPVHYMTDISNQDTEDNSDDNWGSAPKKAKTAKRTRLVQQSAGAISASDYARHSTRSRKTTNYNEDAAEMWGVSDDETNDPYTNAPPEEDEEVIESVLDHRKKETALDEPDDPETNIEYLIKWKSWSHLHDTWDTFDYLRSFKGFRKLENYIRNRIIEEQYFRQHSETTKEEIEQQDINLSRRRDEINDWRTVERVISRRGSPPNIEYFVKWKRLHYDECTWEEEDVISANYQNKIDEYLEREQNTYIPHRSITYPKRKRPNFTAFKTQPDYINGGELRDYQLHGVNWMYWLWCRDENGILADEMGLGKTVQTISFLNALYNTCNVYGPFLVVVPLSTSNNWMQEFKQWAPQMNVLCYLGNPQAREVIRENEFYVNGTNHFKFNVLITTYEIVLKDKDFMQSIRWRYLAVDEAHRLKNSDSQLYEALSSFQTANRLLITGTPLQNNVKELLALVRFLNPKMDVTAYADIDVEDVHQEEKISALHGSIKTIMLRRLKKDVEKSLPNKSERILRVEMSDLQKEYYKHILAKNFQLLSGSAENKKQWLNIAIELKKASNHPYLFPNSEVESTSRVTRLKGLIENSGKMILLDKLLTRLKSDGHRVLIFSQLVMMLDILSEYMSLRGHTFQRLDGSMKPEDRNKAIEHYNAPGSPDFAFILSTRAGGMGINLTTADTVIIFDSDWNPQNDLQAMSRAHRIGQTKSVNVYRFVTKGTMEEDIIERAKRKMVLEYCIIKRMDTSGQLTEQEQNFAASHSLKTTTGKNKELPFNKDELSAILKFGAQNMFETPENNEQLDDMDLDDILARAEQTETTQGNDSTLGSDDFLAQFKITDYGSSALTWEDIIPKEEVEKVAKEQKLSEQQQQQQQQEVSYDRAAKRGRITYDEHMNEEGEEGEEDEEEGGVVTVGKRKRRAAGTGQNGRRRQAASGKPDELSERDRRAIMRAVLKYGDLEARYADAVSDFDLGQKDKDTILDLYRDLIRECRNKVREQAEANDSSLKGDEVSEDILLRELRHTKQKAILFTWHDVQSVNAGQIFQRHHDMKILARRLATVNDKYKFRVSMVAKRVQGWSCNWGAKEDAMLLVGVHEHGFGSWSLIQADVALGLSDKFFIGTNDDDDKKTPKAIHLVRRAEQMMKILAEEDRLRNDVNNTGVSNTVKKGPSRSKSNHHRHDRSFHNVSISQQQQQQQQIIPEHHTSRKRPARTTDDDARPSQKRPEKENKIPERIYESFDEEACYAIMRPVKHLLSRLRDDSVKEEGARKAQIIKECLAPIGQHIDKQAIENKKDTNLKRDLWVYTTKFWPGINVSYTDIMNVYERLVAAAGSNDSTTKGSTSSSSHRRHSSSNNNNVSGSSNNRDRSTKSSSSSRRSSHGYHHSDRSNGRHEESRRRRSSSSSYKSDEHHRRDRKSSSSNHYDRYDRERSSGSNRDRRR</sequence>
<keyword evidence="12" id="KW-1133">Transmembrane helix</keyword>
<keyword evidence="3" id="KW-0677">Repeat</keyword>
<dbReference type="SUPFAM" id="SSF54160">
    <property type="entry name" value="Chromo domain-like"/>
    <property type="match status" value="2"/>
</dbReference>
<feature type="region of interest" description="Disordered" evidence="11">
    <location>
        <begin position="1436"/>
        <end position="1516"/>
    </location>
</feature>
<feature type="domain" description="Helicase C-terminal" evidence="15">
    <location>
        <begin position="1170"/>
        <end position="1333"/>
    </location>
</feature>
<feature type="transmembrane region" description="Helical" evidence="12">
    <location>
        <begin position="435"/>
        <end position="452"/>
    </location>
</feature>
<dbReference type="Pfam" id="PF18196">
    <property type="entry name" value="Cdh1_DBD_1"/>
    <property type="match status" value="1"/>
</dbReference>
<evidence type="ECO:0000313" key="17">
    <source>
        <dbReference type="Proteomes" id="UP001476247"/>
    </source>
</evidence>
<keyword evidence="17" id="KW-1185">Reference proteome</keyword>
<evidence type="ECO:0000256" key="11">
    <source>
        <dbReference type="SAM" id="MobiDB-lite"/>
    </source>
</evidence>
<feature type="compositionally biased region" description="Acidic residues" evidence="11">
    <location>
        <begin position="566"/>
        <end position="579"/>
    </location>
</feature>
<feature type="transmembrane region" description="Helical" evidence="12">
    <location>
        <begin position="191"/>
        <end position="208"/>
    </location>
</feature>
<feature type="region of interest" description="Disordered" evidence="11">
    <location>
        <begin position="509"/>
        <end position="532"/>
    </location>
</feature>
<feature type="compositionally biased region" description="Polar residues" evidence="11">
    <location>
        <begin position="552"/>
        <end position="565"/>
    </location>
</feature>
<dbReference type="PROSITE" id="PS51192">
    <property type="entry name" value="HELICASE_ATP_BIND_1"/>
    <property type="match status" value="1"/>
</dbReference>
<dbReference type="Pfam" id="PF00271">
    <property type="entry name" value="Helicase_C"/>
    <property type="match status" value="1"/>
</dbReference>
<proteinExistence type="inferred from homology"/>
<dbReference type="InterPro" id="IPR038718">
    <property type="entry name" value="SNF2-like_sf"/>
</dbReference>
<feature type="domain" description="Chromo" evidence="13">
    <location>
        <begin position="774"/>
        <end position="834"/>
    </location>
</feature>
<feature type="compositionally biased region" description="Polar residues" evidence="11">
    <location>
        <begin position="1728"/>
        <end position="1738"/>
    </location>
</feature>
<feature type="compositionally biased region" description="Basic residues" evidence="11">
    <location>
        <begin position="610"/>
        <end position="619"/>
    </location>
</feature>
<evidence type="ECO:0000256" key="5">
    <source>
        <dbReference type="ARBA" id="ARBA00022801"/>
    </source>
</evidence>
<dbReference type="Gene3D" id="3.40.50.300">
    <property type="entry name" value="P-loop containing nucleotide triphosphate hydrolases"/>
    <property type="match status" value="1"/>
</dbReference>
<feature type="compositionally biased region" description="Acidic residues" evidence="11">
    <location>
        <begin position="1471"/>
        <end position="1482"/>
    </location>
</feature>
<feature type="transmembrane region" description="Helical" evidence="12">
    <location>
        <begin position="288"/>
        <end position="306"/>
    </location>
</feature>
<feature type="transmembrane region" description="Helical" evidence="12">
    <location>
        <begin position="366"/>
        <end position="384"/>
    </location>
</feature>
<dbReference type="SMART" id="SM01176">
    <property type="entry name" value="DUF4208"/>
    <property type="match status" value="1"/>
</dbReference>
<dbReference type="InterPro" id="IPR056302">
    <property type="entry name" value="CHD1-2/Hrp3_HTH"/>
</dbReference>
<keyword evidence="5" id="KW-0378">Hydrolase</keyword>
<dbReference type="SMART" id="SM00487">
    <property type="entry name" value="DEXDc"/>
    <property type="match status" value="1"/>
</dbReference>
<keyword evidence="12" id="KW-0812">Transmembrane</keyword>
<feature type="compositionally biased region" description="Acidic residues" evidence="11">
    <location>
        <begin position="522"/>
        <end position="532"/>
    </location>
</feature>
<feature type="compositionally biased region" description="Basic and acidic residues" evidence="11">
    <location>
        <begin position="1994"/>
        <end position="2003"/>
    </location>
</feature>
<dbReference type="Proteomes" id="UP001476247">
    <property type="component" value="Unassembled WGS sequence"/>
</dbReference>
<evidence type="ECO:0000259" key="13">
    <source>
        <dbReference type="PROSITE" id="PS50013"/>
    </source>
</evidence>
<dbReference type="InterPro" id="IPR009447">
    <property type="entry name" value="PIGW/GWT1"/>
</dbReference>
<comment type="caution">
    <text evidence="16">The sequence shown here is derived from an EMBL/GenBank/DDBJ whole genome shotgun (WGS) entry which is preliminary data.</text>
</comment>
<accession>A0ABP9Y674</accession>
<dbReference type="InterPro" id="IPR001650">
    <property type="entry name" value="Helicase_C-like"/>
</dbReference>
<dbReference type="InterPro" id="IPR041150">
    <property type="entry name" value="Cdh1_DBD"/>
</dbReference>
<feature type="region of interest" description="Disordered" evidence="11">
    <location>
        <begin position="467"/>
        <end position="491"/>
    </location>
</feature>
<name>A0ABP9Y674_9FUNG</name>
<feature type="transmembrane region" description="Helical" evidence="12">
    <location>
        <begin position="327"/>
        <end position="346"/>
    </location>
</feature>
<evidence type="ECO:0000256" key="10">
    <source>
        <dbReference type="ARBA" id="ARBA00023242"/>
    </source>
</evidence>
<dbReference type="Pfam" id="PF00176">
    <property type="entry name" value="SNF2-rel_dom"/>
    <property type="match status" value="1"/>
</dbReference>
<keyword evidence="7" id="KW-0805">Transcription regulation</keyword>
<dbReference type="InterPro" id="IPR016197">
    <property type="entry name" value="Chromo-like_dom_sf"/>
</dbReference>
<keyword evidence="9" id="KW-0804">Transcription</keyword>